<name>A0ACC2XPI3_9TREE</name>
<sequence length="322" mass="35343">MSNVPPPMSSYQIRLPSPPVHIATLPTRDSIVALFPSGDYHIWDLHTRIPKSGGRGGGKVAEPKLVQEGRFQNIEQVAEYRQVAVDEHDQVFALVTLKGGEDAVIRQDGDLQVSERPLGRVVSGIAQGVISIDMDGEVRVGGGECHKPFPERDASVLTIIPAAAEKLDELPSFCFDVQVSRSSENSSESLLFARDAHSTLYALQPSSEGAPYIVARDSTSMTVSSTYLIYTTTTHESKYAPLSVIQRLINGESVSEKEKTWESRRVERGSHIVTVVPSAMSLVLQMPRGNLESVNPRPLVLEVVKRDVLAYVYRMIGSSLLY</sequence>
<keyword evidence="2" id="KW-1185">Reference proteome</keyword>
<organism evidence="1 2">
    <name type="scientific">Naganishia onofrii</name>
    <dbReference type="NCBI Taxonomy" id="1851511"/>
    <lineage>
        <taxon>Eukaryota</taxon>
        <taxon>Fungi</taxon>
        <taxon>Dikarya</taxon>
        <taxon>Basidiomycota</taxon>
        <taxon>Agaricomycotina</taxon>
        <taxon>Tremellomycetes</taxon>
        <taxon>Filobasidiales</taxon>
        <taxon>Filobasidiaceae</taxon>
        <taxon>Naganishia</taxon>
    </lineage>
</organism>
<comment type="caution">
    <text evidence="1">The sequence shown here is derived from an EMBL/GenBank/DDBJ whole genome shotgun (WGS) entry which is preliminary data.</text>
</comment>
<evidence type="ECO:0000313" key="2">
    <source>
        <dbReference type="Proteomes" id="UP001234202"/>
    </source>
</evidence>
<evidence type="ECO:0000313" key="1">
    <source>
        <dbReference type="EMBL" id="KAJ9125965.1"/>
    </source>
</evidence>
<reference evidence="1" key="1">
    <citation type="submission" date="2023-04" db="EMBL/GenBank/DDBJ databases">
        <title>Draft Genome sequencing of Naganishia species isolated from polar environments using Oxford Nanopore Technology.</title>
        <authorList>
            <person name="Leo P."/>
            <person name="Venkateswaran K."/>
        </authorList>
    </citation>
    <scope>NUCLEOTIDE SEQUENCE</scope>
    <source>
        <strain evidence="1">DBVPG 5303</strain>
    </source>
</reference>
<dbReference type="Proteomes" id="UP001234202">
    <property type="component" value="Unassembled WGS sequence"/>
</dbReference>
<protein>
    <submittedName>
        <fullName evidence="1">Uncharacterized protein</fullName>
    </submittedName>
</protein>
<proteinExistence type="predicted"/>
<dbReference type="EMBL" id="JASBWV010000007">
    <property type="protein sequence ID" value="KAJ9125965.1"/>
    <property type="molecule type" value="Genomic_DNA"/>
</dbReference>
<gene>
    <name evidence="1" type="ORF">QFC24_002750</name>
</gene>
<accession>A0ACC2XPI3</accession>